<keyword evidence="7 8" id="KW-0496">Mitochondrion</keyword>
<gene>
    <name evidence="11" type="ORF">BDK51DRAFT_21828</name>
</gene>
<organism evidence="11 12">
    <name type="scientific">Blyttiomyces helicus</name>
    <dbReference type="NCBI Taxonomy" id="388810"/>
    <lineage>
        <taxon>Eukaryota</taxon>
        <taxon>Fungi</taxon>
        <taxon>Fungi incertae sedis</taxon>
        <taxon>Chytridiomycota</taxon>
        <taxon>Chytridiomycota incertae sedis</taxon>
        <taxon>Chytridiomycetes</taxon>
        <taxon>Chytridiomycetes incertae sedis</taxon>
        <taxon>Blyttiomyces</taxon>
    </lineage>
</organism>
<evidence type="ECO:0000256" key="6">
    <source>
        <dbReference type="ARBA" id="ARBA00023121"/>
    </source>
</evidence>
<dbReference type="EMBL" id="KZ994342">
    <property type="protein sequence ID" value="RKO93180.1"/>
    <property type="molecule type" value="Genomic_DNA"/>
</dbReference>
<dbReference type="FunFam" id="1.10.357.10:FF:000004">
    <property type="entry name" value="Ubiquinone biosynthesis protein COQ9, mitochondrial"/>
    <property type="match status" value="1"/>
</dbReference>
<feature type="domain" description="COQ9 C-terminal" evidence="9">
    <location>
        <begin position="121"/>
        <end position="190"/>
    </location>
</feature>
<dbReference type="PANTHER" id="PTHR21427:SF19">
    <property type="entry name" value="UBIQUINONE BIOSYNTHESIS PROTEIN COQ9, MITOCHONDRIAL"/>
    <property type="match status" value="1"/>
</dbReference>
<dbReference type="AlphaFoldDB" id="A0A4P9WPK2"/>
<keyword evidence="12" id="KW-1185">Reference proteome</keyword>
<keyword evidence="6 8" id="KW-0446">Lipid-binding</keyword>
<comment type="similarity">
    <text evidence="3 8">Belongs to the COQ9 family.</text>
</comment>
<dbReference type="GO" id="GO:0006744">
    <property type="term" value="P:ubiquinone biosynthetic process"/>
    <property type="evidence" value="ECO:0007669"/>
    <property type="project" value="UniProtKB-UniRule"/>
</dbReference>
<evidence type="ECO:0000259" key="10">
    <source>
        <dbReference type="Pfam" id="PF21392"/>
    </source>
</evidence>
<comment type="subcellular location">
    <subcellularLocation>
        <location evidence="1 8">Mitochondrion</location>
    </subcellularLocation>
</comment>
<protein>
    <recommendedName>
        <fullName evidence="8">Ubiquinone biosynthesis protein</fullName>
    </recommendedName>
</protein>
<evidence type="ECO:0000313" key="11">
    <source>
        <dbReference type="EMBL" id="RKO93180.1"/>
    </source>
</evidence>
<dbReference type="GO" id="GO:0008289">
    <property type="term" value="F:lipid binding"/>
    <property type="evidence" value="ECO:0007669"/>
    <property type="project" value="UniProtKB-UniRule"/>
</dbReference>
<proteinExistence type="inferred from homology"/>
<evidence type="ECO:0000256" key="4">
    <source>
        <dbReference type="ARBA" id="ARBA00022688"/>
    </source>
</evidence>
<name>A0A4P9WPK2_9FUNG</name>
<dbReference type="Proteomes" id="UP000269721">
    <property type="component" value="Unassembled WGS sequence"/>
</dbReference>
<keyword evidence="4 8" id="KW-0831">Ubiquinone biosynthesis</keyword>
<sequence>MSRNLPSDLRLSPSILILDAALAYVPTHGWTVEALGQGAEALGYPSITHGIFPRGGIELVEHFIQRSKAQMRREMYEMDLPSMKITAKIRAACVSRLMLTAPYISRWPEALALMSLPQNLPNSLKNLAELVDEMWIIAGDKSADLNWYSKRAILTGVYTSTEMFMTQDKSPDFEETFKFLDRRLQDVGTIGRTTAEINNIVNFGFKSAKGILETVSPR</sequence>
<evidence type="ECO:0000259" key="9">
    <source>
        <dbReference type="Pfam" id="PF08511"/>
    </source>
</evidence>
<dbReference type="UniPathway" id="UPA00232"/>
<evidence type="ECO:0000256" key="1">
    <source>
        <dbReference type="ARBA" id="ARBA00004173"/>
    </source>
</evidence>
<evidence type="ECO:0000256" key="5">
    <source>
        <dbReference type="ARBA" id="ARBA00022946"/>
    </source>
</evidence>
<reference evidence="12" key="1">
    <citation type="journal article" date="2018" name="Nat. Microbiol.">
        <title>Leveraging single-cell genomics to expand the fungal tree of life.</title>
        <authorList>
            <person name="Ahrendt S.R."/>
            <person name="Quandt C.A."/>
            <person name="Ciobanu D."/>
            <person name="Clum A."/>
            <person name="Salamov A."/>
            <person name="Andreopoulos B."/>
            <person name="Cheng J.F."/>
            <person name="Woyke T."/>
            <person name="Pelin A."/>
            <person name="Henrissat B."/>
            <person name="Reynolds N.K."/>
            <person name="Benny G.L."/>
            <person name="Smith M.E."/>
            <person name="James T.Y."/>
            <person name="Grigoriev I.V."/>
        </authorList>
    </citation>
    <scope>NUCLEOTIDE SEQUENCE [LARGE SCALE GENOMIC DNA]</scope>
</reference>
<dbReference type="PANTHER" id="PTHR21427">
    <property type="entry name" value="UBIQUINONE BIOSYNTHESIS PROTEIN COQ9, MITOCHONDRIAL"/>
    <property type="match status" value="1"/>
</dbReference>
<dbReference type="Pfam" id="PF21392">
    <property type="entry name" value="COQ9_N"/>
    <property type="match status" value="1"/>
</dbReference>
<dbReference type="NCBIfam" id="TIGR02396">
    <property type="entry name" value="diverge_rpsU"/>
    <property type="match status" value="1"/>
</dbReference>
<dbReference type="Gene3D" id="1.10.357.10">
    <property type="entry name" value="Tetracycline Repressor, domain 2"/>
    <property type="match status" value="1"/>
</dbReference>
<keyword evidence="5" id="KW-0809">Transit peptide</keyword>
<evidence type="ECO:0000256" key="7">
    <source>
        <dbReference type="ARBA" id="ARBA00023128"/>
    </source>
</evidence>
<dbReference type="Pfam" id="PF08511">
    <property type="entry name" value="COQ9"/>
    <property type="match status" value="1"/>
</dbReference>
<evidence type="ECO:0000313" key="12">
    <source>
        <dbReference type="Proteomes" id="UP000269721"/>
    </source>
</evidence>
<dbReference type="InterPro" id="IPR012762">
    <property type="entry name" value="Ubiq_biosynth_COQ9"/>
</dbReference>
<comment type="function">
    <text evidence="8">Membrane-associated protein that warps the membrane surface to access and bind aromatic isoprenes with high specificity, including ubiquinone (CoQ) isoprene intermediates and presents them directly to Coq7, therefore facilitating the Coq7-mediated hydroxylase step. Participates in the biosynthesis of coenzyme Q, also named ubiquinone, an essential lipid-soluble electron transporter for aerobic cellular respiration.</text>
</comment>
<dbReference type="GO" id="GO:0005743">
    <property type="term" value="C:mitochondrial inner membrane"/>
    <property type="evidence" value="ECO:0007669"/>
    <property type="project" value="TreeGrafter"/>
</dbReference>
<feature type="domain" description="Ubiquinone biosynthesis protein COQ9 HTH" evidence="10">
    <location>
        <begin position="17"/>
        <end position="40"/>
    </location>
</feature>
<dbReference type="InterPro" id="IPR048674">
    <property type="entry name" value="COQ9_HTH"/>
</dbReference>
<evidence type="ECO:0000256" key="2">
    <source>
        <dbReference type="ARBA" id="ARBA00004749"/>
    </source>
</evidence>
<comment type="pathway">
    <text evidence="2 8">Cofactor biosynthesis; ubiquinone biosynthesis.</text>
</comment>
<evidence type="ECO:0000256" key="3">
    <source>
        <dbReference type="ARBA" id="ARBA00010766"/>
    </source>
</evidence>
<accession>A0A4P9WPK2</accession>
<dbReference type="InterPro" id="IPR013718">
    <property type="entry name" value="COQ9_C"/>
</dbReference>
<dbReference type="OrthoDB" id="619536at2759"/>
<evidence type="ECO:0000256" key="8">
    <source>
        <dbReference type="RuleBase" id="RU366063"/>
    </source>
</evidence>